<dbReference type="PROSITE" id="PS51918">
    <property type="entry name" value="RADICAL_SAM"/>
    <property type="match status" value="1"/>
</dbReference>
<keyword evidence="5" id="KW-0411">Iron-sulfur</keyword>
<sequence length="454" mass="53304">MFVPKKIIYKKSFDGNYLVINSTTGMIDIMEEELVKVLRECDEEKLSQLDSTLLKKLEDRGYIFPSEEAYKKLYRDIYEKFASQKQPKIFAICPTYSCNLKCTYCYEEDVIDKKSDLKMSTEMIDKVFEAINEISNSPKYVESSENVFYLYGGEPLMPENKYLVEYIFEKMKQIDKKIEILTNGTTIKKYIDLFEKYRDQLFQIQISLDGIEEVHDYRRPFKNGKGTFKEIVENVELLLSKNFKVVLRVNVDEENLDLRTVYDFIKDMGWKNNINFMSIFSRVMCPKTFKHKVSENKFLKEVNEIFKYDNSAKTTYMVRDIKLLAHISTVLESGKLDMNVPPLFNYCDSTDGRYFAFCPDGKIYPCDQSVGIDELAIGTFTDGLQIDFEKYLKWRNRKTINMEKCRNCEIELFCGGGCALASWVANNDIYQPSCEGYKETINEYLEDLIERRMI</sequence>
<dbReference type="InterPro" id="IPR058240">
    <property type="entry name" value="rSAM_sf"/>
</dbReference>
<dbReference type="SFLD" id="SFLDG01386">
    <property type="entry name" value="main_SPASM_domain-containing"/>
    <property type="match status" value="1"/>
</dbReference>
<protein>
    <recommendedName>
        <fullName evidence="7">Radical SAM core domain-containing protein</fullName>
    </recommendedName>
</protein>
<dbReference type="AlphaFoldDB" id="A0A3Q9HQM5"/>
<dbReference type="GO" id="GO:0046872">
    <property type="term" value="F:metal ion binding"/>
    <property type="evidence" value="ECO:0007669"/>
    <property type="project" value="UniProtKB-KW"/>
</dbReference>
<dbReference type="SFLD" id="SFLDS00029">
    <property type="entry name" value="Radical_SAM"/>
    <property type="match status" value="1"/>
</dbReference>
<evidence type="ECO:0000313" key="9">
    <source>
        <dbReference type="Proteomes" id="UP000267250"/>
    </source>
</evidence>
<feature type="domain" description="Radical SAM core" evidence="7">
    <location>
        <begin position="84"/>
        <end position="328"/>
    </location>
</feature>
<dbReference type="GO" id="GO:0016491">
    <property type="term" value="F:oxidoreductase activity"/>
    <property type="evidence" value="ECO:0007669"/>
    <property type="project" value="InterPro"/>
</dbReference>
<dbReference type="UniPathway" id="UPA00782"/>
<dbReference type="InterPro" id="IPR023885">
    <property type="entry name" value="4Fe4S-binding_SPASM_dom"/>
</dbReference>
<dbReference type="RefSeq" id="WP_164730968.1">
    <property type="nucleotide sequence ID" value="NZ_CP016379.1"/>
</dbReference>
<dbReference type="PANTHER" id="PTHR43273:SF3">
    <property type="entry name" value="ANAEROBIC SULFATASE-MATURATING ENZYME HOMOLOG ASLB-RELATED"/>
    <property type="match status" value="1"/>
</dbReference>
<comment type="similarity">
    <text evidence="6">Belongs to the radical SAM superfamily. Anaerobic sulfatase-maturating enzyme family.</text>
</comment>
<dbReference type="KEGG" id="aft:BBF96_08130"/>
<dbReference type="SFLD" id="SFLDG01067">
    <property type="entry name" value="SPASM/twitch_domain_containing"/>
    <property type="match status" value="1"/>
</dbReference>
<dbReference type="InterPro" id="IPR013785">
    <property type="entry name" value="Aldolase_TIM"/>
</dbReference>
<evidence type="ECO:0000256" key="5">
    <source>
        <dbReference type="ARBA" id="ARBA00023014"/>
    </source>
</evidence>
<gene>
    <name evidence="8" type="ORF">BBF96_08130</name>
</gene>
<name>A0A3Q9HQM5_9FIRM</name>
<accession>A0A3Q9HQM5</accession>
<evidence type="ECO:0000256" key="2">
    <source>
        <dbReference type="ARBA" id="ARBA00022691"/>
    </source>
</evidence>
<evidence type="ECO:0000259" key="7">
    <source>
        <dbReference type="PROSITE" id="PS51918"/>
    </source>
</evidence>
<dbReference type="InterPro" id="IPR023867">
    <property type="entry name" value="Sulphatase_maturase_rSAM"/>
</dbReference>
<dbReference type="SFLD" id="SFLDG01384">
    <property type="entry name" value="thioether_bond_formation_requi"/>
    <property type="match status" value="1"/>
</dbReference>
<dbReference type="GO" id="GO:0051536">
    <property type="term" value="F:iron-sulfur cluster binding"/>
    <property type="evidence" value="ECO:0007669"/>
    <property type="project" value="UniProtKB-KW"/>
</dbReference>
<evidence type="ECO:0000256" key="4">
    <source>
        <dbReference type="ARBA" id="ARBA00023004"/>
    </source>
</evidence>
<dbReference type="EMBL" id="CP016379">
    <property type="protein sequence ID" value="AZR73352.1"/>
    <property type="molecule type" value="Genomic_DNA"/>
</dbReference>
<dbReference type="InterPro" id="IPR007197">
    <property type="entry name" value="rSAM"/>
</dbReference>
<evidence type="ECO:0000256" key="6">
    <source>
        <dbReference type="ARBA" id="ARBA00023601"/>
    </source>
</evidence>
<reference evidence="8 9" key="1">
    <citation type="submission" date="2016-07" db="EMBL/GenBank/DDBJ databases">
        <title>Genome and transcriptome analysis of iron-reducing fermentative bacteria Anoxybacter fermentans.</title>
        <authorList>
            <person name="Zeng X."/>
            <person name="Shao Z."/>
        </authorList>
    </citation>
    <scope>NUCLEOTIDE SEQUENCE [LARGE SCALE GENOMIC DNA]</scope>
    <source>
        <strain evidence="8 9">DY22613</strain>
    </source>
</reference>
<proteinExistence type="inferred from homology"/>
<keyword evidence="9" id="KW-1185">Reference proteome</keyword>
<keyword evidence="4" id="KW-0408">Iron</keyword>
<evidence type="ECO:0000313" key="8">
    <source>
        <dbReference type="EMBL" id="AZR73352.1"/>
    </source>
</evidence>
<dbReference type="SUPFAM" id="SSF102114">
    <property type="entry name" value="Radical SAM enzymes"/>
    <property type="match status" value="1"/>
</dbReference>
<dbReference type="NCBIfam" id="TIGR04085">
    <property type="entry name" value="rSAM_more_4Fe4S"/>
    <property type="match status" value="1"/>
</dbReference>
<dbReference type="Gene3D" id="3.20.20.70">
    <property type="entry name" value="Aldolase class I"/>
    <property type="match status" value="1"/>
</dbReference>
<dbReference type="Pfam" id="PF04055">
    <property type="entry name" value="Radical_SAM"/>
    <property type="match status" value="1"/>
</dbReference>
<evidence type="ECO:0000256" key="3">
    <source>
        <dbReference type="ARBA" id="ARBA00022723"/>
    </source>
</evidence>
<keyword evidence="3" id="KW-0479">Metal-binding</keyword>
<dbReference type="CDD" id="cd01335">
    <property type="entry name" value="Radical_SAM"/>
    <property type="match status" value="1"/>
</dbReference>
<evidence type="ECO:0000256" key="1">
    <source>
        <dbReference type="ARBA" id="ARBA00001966"/>
    </source>
</evidence>
<organism evidence="8 9">
    <name type="scientific">Anoxybacter fermentans</name>
    <dbReference type="NCBI Taxonomy" id="1323375"/>
    <lineage>
        <taxon>Bacteria</taxon>
        <taxon>Bacillati</taxon>
        <taxon>Bacillota</taxon>
        <taxon>Clostridia</taxon>
        <taxon>Halanaerobiales</taxon>
        <taxon>Anoxybacter</taxon>
    </lineage>
</organism>
<dbReference type="Proteomes" id="UP000267250">
    <property type="component" value="Chromosome"/>
</dbReference>
<comment type="cofactor">
    <cofactor evidence="1">
        <name>[4Fe-4S] cluster</name>
        <dbReference type="ChEBI" id="CHEBI:49883"/>
    </cofactor>
</comment>
<dbReference type="PANTHER" id="PTHR43273">
    <property type="entry name" value="ANAEROBIC SULFATASE-MATURATING ENZYME HOMOLOG ASLB-RELATED"/>
    <property type="match status" value="1"/>
</dbReference>
<keyword evidence="2" id="KW-0949">S-adenosyl-L-methionine</keyword>